<proteinExistence type="predicted"/>
<dbReference type="AlphaFoldDB" id="A0AA39HXT6"/>
<keyword evidence="3" id="KW-1185">Reference proteome</keyword>
<comment type="caution">
    <text evidence="2">The sequence shown here is derived from an EMBL/GenBank/DDBJ whole genome shotgun (WGS) entry which is preliminary data.</text>
</comment>
<accession>A0AA39HXT6</accession>
<name>A0AA39HXT6_9BILA</name>
<sequence length="134" mass="15578">MKKHRDEDGLDFSNRYLVEKKNMRRKTTSRDPEATAPPKTEQNQIATWEKNGNLSASYKFFWNQFQLENAQKKAKLDKDSLWFGWLDWLEDQKFACQLSMISCTLAANITEGATETQSNFVVAWAMNKLSGQIF</sequence>
<evidence type="ECO:0000313" key="2">
    <source>
        <dbReference type="EMBL" id="KAK0414052.1"/>
    </source>
</evidence>
<reference evidence="2" key="1">
    <citation type="submission" date="2023-06" db="EMBL/GenBank/DDBJ databases">
        <title>Genomic analysis of the entomopathogenic nematode Steinernema hermaphroditum.</title>
        <authorList>
            <person name="Schwarz E.M."/>
            <person name="Heppert J.K."/>
            <person name="Baniya A."/>
            <person name="Schwartz H.T."/>
            <person name="Tan C.-H."/>
            <person name="Antoshechkin I."/>
            <person name="Sternberg P.W."/>
            <person name="Goodrich-Blair H."/>
            <person name="Dillman A.R."/>
        </authorList>
    </citation>
    <scope>NUCLEOTIDE SEQUENCE</scope>
    <source>
        <strain evidence="2">PS9179</strain>
        <tissue evidence="2">Whole animal</tissue>
    </source>
</reference>
<gene>
    <name evidence="2" type="ORF">QR680_007121</name>
</gene>
<dbReference type="EMBL" id="JAUCMV010000003">
    <property type="protein sequence ID" value="KAK0414052.1"/>
    <property type="molecule type" value="Genomic_DNA"/>
</dbReference>
<dbReference type="Proteomes" id="UP001175271">
    <property type="component" value="Unassembled WGS sequence"/>
</dbReference>
<evidence type="ECO:0000313" key="3">
    <source>
        <dbReference type="Proteomes" id="UP001175271"/>
    </source>
</evidence>
<protein>
    <submittedName>
        <fullName evidence="2">Uncharacterized protein</fullName>
    </submittedName>
</protein>
<organism evidence="2 3">
    <name type="scientific">Steinernema hermaphroditum</name>
    <dbReference type="NCBI Taxonomy" id="289476"/>
    <lineage>
        <taxon>Eukaryota</taxon>
        <taxon>Metazoa</taxon>
        <taxon>Ecdysozoa</taxon>
        <taxon>Nematoda</taxon>
        <taxon>Chromadorea</taxon>
        <taxon>Rhabditida</taxon>
        <taxon>Tylenchina</taxon>
        <taxon>Panagrolaimomorpha</taxon>
        <taxon>Strongyloidoidea</taxon>
        <taxon>Steinernematidae</taxon>
        <taxon>Steinernema</taxon>
    </lineage>
</organism>
<evidence type="ECO:0000256" key="1">
    <source>
        <dbReference type="SAM" id="MobiDB-lite"/>
    </source>
</evidence>
<feature type="region of interest" description="Disordered" evidence="1">
    <location>
        <begin position="18"/>
        <end position="43"/>
    </location>
</feature>